<accession>A0A3D0W9J9</accession>
<gene>
    <name evidence="1" type="ORF">DEP91_04390</name>
</gene>
<organism evidence="1 2">
    <name type="scientific">Sphingomonas bacterium</name>
    <dbReference type="NCBI Taxonomy" id="1895847"/>
    <lineage>
        <taxon>Bacteria</taxon>
        <taxon>Pseudomonadati</taxon>
        <taxon>Pseudomonadota</taxon>
        <taxon>Alphaproteobacteria</taxon>
        <taxon>Sphingomonadales</taxon>
        <taxon>Sphingomonadaceae</taxon>
        <taxon>Sphingomonas</taxon>
    </lineage>
</organism>
<proteinExistence type="predicted"/>
<evidence type="ECO:0000313" key="1">
    <source>
        <dbReference type="EMBL" id="HCB75401.1"/>
    </source>
</evidence>
<comment type="caution">
    <text evidence="1">The sequence shown here is derived from an EMBL/GenBank/DDBJ whole genome shotgun (WGS) entry which is preliminary data.</text>
</comment>
<dbReference type="AlphaFoldDB" id="A0A3D0W9J9"/>
<reference evidence="1 2" key="1">
    <citation type="journal article" date="2018" name="Nat. Biotechnol.">
        <title>A standardized bacterial taxonomy based on genome phylogeny substantially revises the tree of life.</title>
        <authorList>
            <person name="Parks D.H."/>
            <person name="Chuvochina M."/>
            <person name="Waite D.W."/>
            <person name="Rinke C."/>
            <person name="Skarshewski A."/>
            <person name="Chaumeil P.A."/>
            <person name="Hugenholtz P."/>
        </authorList>
    </citation>
    <scope>NUCLEOTIDE SEQUENCE [LARGE SCALE GENOMIC DNA]</scope>
    <source>
        <strain evidence="1">UBA9015</strain>
    </source>
</reference>
<name>A0A3D0W9J9_9SPHN</name>
<dbReference type="EMBL" id="DOYJ01000125">
    <property type="protein sequence ID" value="HCB75401.1"/>
    <property type="molecule type" value="Genomic_DNA"/>
</dbReference>
<evidence type="ECO:0000313" key="2">
    <source>
        <dbReference type="Proteomes" id="UP000262699"/>
    </source>
</evidence>
<protein>
    <submittedName>
        <fullName evidence="1">Uncharacterized protein</fullName>
    </submittedName>
</protein>
<dbReference type="Proteomes" id="UP000262699">
    <property type="component" value="Unassembled WGS sequence"/>
</dbReference>
<sequence length="120" mass="12659">MSALPSDIAAATREATLGGWSSQAVHDRYPGARESYSPPSEGFFDSAAHAEAAAAQRGALIGAERRRFSAPVHALLWIDPATGIPTYRLKDAAQAVDLPVIPARVELDLEAGTTTLELFG</sequence>